<comment type="caution">
    <text evidence="8">The sequence shown here is derived from an EMBL/GenBank/DDBJ whole genome shotgun (WGS) entry which is preliminary data.</text>
</comment>
<evidence type="ECO:0000256" key="4">
    <source>
        <dbReference type="ARBA" id="ARBA00022825"/>
    </source>
</evidence>
<dbReference type="PANTHER" id="PTHR43806">
    <property type="entry name" value="PEPTIDASE S8"/>
    <property type="match status" value="1"/>
</dbReference>
<evidence type="ECO:0000256" key="1">
    <source>
        <dbReference type="ARBA" id="ARBA00011073"/>
    </source>
</evidence>
<keyword evidence="4" id="KW-0720">Serine protease</keyword>
<dbReference type="InterPro" id="IPR036852">
    <property type="entry name" value="Peptidase_S8/S53_dom_sf"/>
</dbReference>
<evidence type="ECO:0000256" key="5">
    <source>
        <dbReference type="PROSITE-ProRule" id="PRU01240"/>
    </source>
</evidence>
<dbReference type="Proteomes" id="UP000318878">
    <property type="component" value="Unassembled WGS sequence"/>
</dbReference>
<evidence type="ECO:0000256" key="2">
    <source>
        <dbReference type="ARBA" id="ARBA00022670"/>
    </source>
</evidence>
<dbReference type="PROSITE" id="PS00137">
    <property type="entry name" value="SUBTILASE_HIS"/>
    <property type="match status" value="1"/>
</dbReference>
<keyword evidence="9" id="KW-1185">Reference proteome</keyword>
<organism evidence="8 9">
    <name type="scientific">Blastopirellula retiformator</name>
    <dbReference type="NCBI Taxonomy" id="2527970"/>
    <lineage>
        <taxon>Bacteria</taxon>
        <taxon>Pseudomonadati</taxon>
        <taxon>Planctomycetota</taxon>
        <taxon>Planctomycetia</taxon>
        <taxon>Pirellulales</taxon>
        <taxon>Pirellulaceae</taxon>
        <taxon>Blastopirellula</taxon>
    </lineage>
</organism>
<comment type="similarity">
    <text evidence="1 5">Belongs to the peptidase S8 family.</text>
</comment>
<dbReference type="PRINTS" id="PR00723">
    <property type="entry name" value="SUBTILISIN"/>
</dbReference>
<dbReference type="RefSeq" id="WP_146428937.1">
    <property type="nucleotide sequence ID" value="NZ_SJPF01000001.1"/>
</dbReference>
<name>A0A5C5VJC1_9BACT</name>
<dbReference type="Gene3D" id="3.40.50.200">
    <property type="entry name" value="Peptidase S8/S53 domain"/>
    <property type="match status" value="1"/>
</dbReference>
<dbReference type="EC" id="3.4.21.-" evidence="8"/>
<dbReference type="InterPro" id="IPR023827">
    <property type="entry name" value="Peptidase_S8_Asp-AS"/>
</dbReference>
<evidence type="ECO:0000313" key="9">
    <source>
        <dbReference type="Proteomes" id="UP000318878"/>
    </source>
</evidence>
<dbReference type="InterPro" id="IPR000209">
    <property type="entry name" value="Peptidase_S8/S53_dom"/>
</dbReference>
<feature type="domain" description="Peptidase S8/S53" evidence="7">
    <location>
        <begin position="46"/>
        <end position="154"/>
    </location>
</feature>
<dbReference type="InterPro" id="IPR050131">
    <property type="entry name" value="Peptidase_S8_subtilisin-like"/>
</dbReference>
<comment type="caution">
    <text evidence="5">Lacks conserved residue(s) required for the propagation of feature annotation.</text>
</comment>
<dbReference type="OrthoDB" id="252653at2"/>
<proteinExistence type="inferred from homology"/>
<dbReference type="InterPro" id="IPR015500">
    <property type="entry name" value="Peptidase_S8_subtilisin-rel"/>
</dbReference>
<dbReference type="EMBL" id="SJPF01000001">
    <property type="protein sequence ID" value="TWT38706.1"/>
    <property type="molecule type" value="Genomic_DNA"/>
</dbReference>
<dbReference type="InterPro" id="IPR022398">
    <property type="entry name" value="Peptidase_S8_His-AS"/>
</dbReference>
<dbReference type="GO" id="GO:0006508">
    <property type="term" value="P:proteolysis"/>
    <property type="evidence" value="ECO:0007669"/>
    <property type="project" value="UniProtKB-KW"/>
</dbReference>
<dbReference type="SUPFAM" id="SSF52743">
    <property type="entry name" value="Subtilisin-like"/>
    <property type="match status" value="1"/>
</dbReference>
<evidence type="ECO:0000256" key="6">
    <source>
        <dbReference type="SAM" id="MobiDB-lite"/>
    </source>
</evidence>
<feature type="region of interest" description="Disordered" evidence="6">
    <location>
        <begin position="144"/>
        <end position="168"/>
    </location>
</feature>
<accession>A0A5C5VJC1</accession>
<dbReference type="Pfam" id="PF00082">
    <property type="entry name" value="Peptidase_S8"/>
    <property type="match status" value="1"/>
</dbReference>
<evidence type="ECO:0000259" key="7">
    <source>
        <dbReference type="Pfam" id="PF00082"/>
    </source>
</evidence>
<gene>
    <name evidence="8" type="primary">isp</name>
    <name evidence="8" type="ORF">Enr8_04000</name>
</gene>
<sequence>MIANDKFFALPPVHRSPFTIRKSSDEFPYHLADPGWPEIRKRSGAGEGIKVGVVDTGVDETHPEVQESLVDARDFSGSRSGPVDVDGHGTHVASTIAGKHVGVAPRAKLYIAKALGDNGSGSDRAVANAIFWLIDQGVDIINMSLGSPSPSPASQPDDDVQAGPIGREEMEKTELLRKALPRAGRTFLPRRNPAG</sequence>
<evidence type="ECO:0000313" key="8">
    <source>
        <dbReference type="EMBL" id="TWT38706.1"/>
    </source>
</evidence>
<keyword evidence="3 8" id="KW-0378">Hydrolase</keyword>
<dbReference type="AlphaFoldDB" id="A0A5C5VJC1"/>
<keyword evidence="2 8" id="KW-0645">Protease</keyword>
<reference evidence="8 9" key="1">
    <citation type="submission" date="2019-02" db="EMBL/GenBank/DDBJ databases">
        <title>Deep-cultivation of Planctomycetes and their phenomic and genomic characterization uncovers novel biology.</title>
        <authorList>
            <person name="Wiegand S."/>
            <person name="Jogler M."/>
            <person name="Boedeker C."/>
            <person name="Pinto D."/>
            <person name="Vollmers J."/>
            <person name="Rivas-Marin E."/>
            <person name="Kohn T."/>
            <person name="Peeters S.H."/>
            <person name="Heuer A."/>
            <person name="Rast P."/>
            <person name="Oberbeckmann S."/>
            <person name="Bunk B."/>
            <person name="Jeske O."/>
            <person name="Meyerdierks A."/>
            <person name="Storesund J.E."/>
            <person name="Kallscheuer N."/>
            <person name="Luecker S."/>
            <person name="Lage O.M."/>
            <person name="Pohl T."/>
            <person name="Merkel B.J."/>
            <person name="Hornburger P."/>
            <person name="Mueller R.-W."/>
            <person name="Bruemmer F."/>
            <person name="Labrenz M."/>
            <person name="Spormann A.M."/>
            <person name="Op Den Camp H."/>
            <person name="Overmann J."/>
            <person name="Amann R."/>
            <person name="Jetten M.S.M."/>
            <person name="Mascher T."/>
            <person name="Medema M.H."/>
            <person name="Devos D.P."/>
            <person name="Kaster A.-K."/>
            <person name="Ovreas L."/>
            <person name="Rohde M."/>
            <person name="Galperin M.Y."/>
            <person name="Jogler C."/>
        </authorList>
    </citation>
    <scope>NUCLEOTIDE SEQUENCE [LARGE SCALE GENOMIC DNA]</scope>
    <source>
        <strain evidence="8 9">Enr8</strain>
    </source>
</reference>
<evidence type="ECO:0000256" key="3">
    <source>
        <dbReference type="ARBA" id="ARBA00022801"/>
    </source>
</evidence>
<protein>
    <submittedName>
        <fullName evidence="8">Major intracellular serine protease</fullName>
        <ecNumber evidence="8">3.4.21.-</ecNumber>
    </submittedName>
</protein>
<dbReference type="GO" id="GO:0004252">
    <property type="term" value="F:serine-type endopeptidase activity"/>
    <property type="evidence" value="ECO:0007669"/>
    <property type="project" value="InterPro"/>
</dbReference>
<dbReference type="PROSITE" id="PS00136">
    <property type="entry name" value="SUBTILASE_ASP"/>
    <property type="match status" value="1"/>
</dbReference>
<dbReference type="PROSITE" id="PS51892">
    <property type="entry name" value="SUBTILASE"/>
    <property type="match status" value="1"/>
</dbReference>
<dbReference type="PANTHER" id="PTHR43806:SF11">
    <property type="entry name" value="CEREVISIN-RELATED"/>
    <property type="match status" value="1"/>
</dbReference>